<dbReference type="PANTHER" id="PTHR34352">
    <property type="entry name" value="PROTEIN YHFA"/>
    <property type="match status" value="1"/>
</dbReference>
<keyword evidence="2" id="KW-1185">Reference proteome</keyword>
<dbReference type="EMBL" id="FNHH01000013">
    <property type="protein sequence ID" value="SDM47157.1"/>
    <property type="molecule type" value="Genomic_DNA"/>
</dbReference>
<dbReference type="InterPro" id="IPR036102">
    <property type="entry name" value="OsmC/Ohrsf"/>
</dbReference>
<dbReference type="AlphaFoldDB" id="A0A1G9THG2"/>
<proteinExistence type="predicted"/>
<dbReference type="Proteomes" id="UP000199226">
    <property type="component" value="Unassembled WGS sequence"/>
</dbReference>
<sequence>MVHEIEAQWMGKMQFNALVNGHTVIMDAPEKVGGEDNGPVPKPFILTALSGCTGMDIVAILRKAEKEVDDFDIKVIGEISKRAPIEYIAIHVIYNFKGQNENMEAALQAVNDSQEKYCGVSSMLKKALPVTWEVSYNGSQIFSNKAEEIPELSV</sequence>
<reference evidence="2" key="1">
    <citation type="submission" date="2016-10" db="EMBL/GenBank/DDBJ databases">
        <authorList>
            <person name="Varghese N."/>
            <person name="Submissions S."/>
        </authorList>
    </citation>
    <scope>NUCLEOTIDE SEQUENCE [LARGE SCALE GENOMIC DNA]</scope>
    <source>
        <strain evidence="2">DSM 24536</strain>
    </source>
</reference>
<accession>A0A1G9THG2</accession>
<gene>
    <name evidence="1" type="ORF">SAMN05421813_11323</name>
</gene>
<protein>
    <submittedName>
        <fullName evidence="1">Putative redox protein</fullName>
    </submittedName>
</protein>
<dbReference type="Gene3D" id="3.30.300.20">
    <property type="match status" value="1"/>
</dbReference>
<dbReference type="PANTHER" id="PTHR34352:SF1">
    <property type="entry name" value="PROTEIN YHFA"/>
    <property type="match status" value="1"/>
</dbReference>
<dbReference type="InterPro" id="IPR003718">
    <property type="entry name" value="OsmC/Ohr_fam"/>
</dbReference>
<dbReference type="STRING" id="990371.SAMN05421813_11323"/>
<dbReference type="Pfam" id="PF02566">
    <property type="entry name" value="OsmC"/>
    <property type="match status" value="1"/>
</dbReference>
<dbReference type="SUPFAM" id="SSF82784">
    <property type="entry name" value="OsmC-like"/>
    <property type="match status" value="1"/>
</dbReference>
<dbReference type="OrthoDB" id="9791538at2"/>
<organism evidence="1 2">
    <name type="scientific">Daejeonella rubra</name>
    <dbReference type="NCBI Taxonomy" id="990371"/>
    <lineage>
        <taxon>Bacteria</taxon>
        <taxon>Pseudomonadati</taxon>
        <taxon>Bacteroidota</taxon>
        <taxon>Sphingobacteriia</taxon>
        <taxon>Sphingobacteriales</taxon>
        <taxon>Sphingobacteriaceae</taxon>
        <taxon>Daejeonella</taxon>
    </lineage>
</organism>
<dbReference type="RefSeq" id="WP_090704592.1">
    <property type="nucleotide sequence ID" value="NZ_FNHH01000013.1"/>
</dbReference>
<name>A0A1G9THG2_9SPHI</name>
<evidence type="ECO:0000313" key="1">
    <source>
        <dbReference type="EMBL" id="SDM47157.1"/>
    </source>
</evidence>
<evidence type="ECO:0000313" key="2">
    <source>
        <dbReference type="Proteomes" id="UP000199226"/>
    </source>
</evidence>
<dbReference type="InterPro" id="IPR015946">
    <property type="entry name" value="KH_dom-like_a/b"/>
</dbReference>